<evidence type="ECO:0000313" key="9">
    <source>
        <dbReference type="EMBL" id="HGK24361.1"/>
    </source>
</evidence>
<evidence type="ECO:0000256" key="3">
    <source>
        <dbReference type="ARBA" id="ARBA00011529"/>
    </source>
</evidence>
<comment type="function">
    <text evidence="1">Part of the ABC transporter complex PstSACB involved in phosphate import.</text>
</comment>
<gene>
    <name evidence="9" type="primary">pstS</name>
    <name evidence="9" type="ORF">ENU78_08050</name>
</gene>
<dbReference type="Pfam" id="PF12849">
    <property type="entry name" value="PBP_like_2"/>
    <property type="match status" value="1"/>
</dbReference>
<protein>
    <recommendedName>
        <fullName evidence="6">Phosphate-binding protein</fullName>
    </recommendedName>
</protein>
<comment type="subunit">
    <text evidence="3">The complex is composed of two ATP-binding proteins (PstB), two transmembrane proteins (PstC and PstA) and a solute-binding protein (PstS).</text>
</comment>
<dbReference type="Gene3D" id="3.40.190.10">
    <property type="entry name" value="Periplasmic binding protein-like II"/>
    <property type="match status" value="2"/>
</dbReference>
<organism evidence="9">
    <name type="scientific">Dictyoglomus thermophilum</name>
    <dbReference type="NCBI Taxonomy" id="14"/>
    <lineage>
        <taxon>Bacteria</taxon>
        <taxon>Pseudomonadati</taxon>
        <taxon>Dictyoglomota</taxon>
        <taxon>Dictyoglomia</taxon>
        <taxon>Dictyoglomales</taxon>
        <taxon>Dictyoglomaceae</taxon>
        <taxon>Dictyoglomus</taxon>
    </lineage>
</organism>
<feature type="signal peptide" evidence="7">
    <location>
        <begin position="1"/>
        <end position="19"/>
    </location>
</feature>
<evidence type="ECO:0000256" key="4">
    <source>
        <dbReference type="ARBA" id="ARBA00022448"/>
    </source>
</evidence>
<keyword evidence="5 6" id="KW-0592">Phosphate transport</keyword>
<accession>A0A7V3ZK02</accession>
<sequence length="342" mass="37657">MRKWILLLMILLLSSVSLGQQVIINGAGATFPYPLYSRWFYEFERETGIKINYQSVGSGAGIQQAKAGTVDFGATDAPLPGKEQEESKLIMIPTVAGSVAIVYNLPNVEKGLKLSREVIADIYLGKIKKWDDPKIKALNKDINLPSIPIVVARRSDGSGTTAIFTSFLSAVSSEWKEKVGAGTSVNWPVGIGGKGNEGVAGIVKNTIGAIGYVEFAYAVQNKLSYAQIKNKYGSFVEPSIDTVKYAASFFKLPEDFAVYIVDAPGKNSYPIAGYTFLLLKREYQDLEKAKAIVKFIRWAYEKGDKYAEELLYVPLPDNVKKLALKKLDLITYQGKKVVDLLK</sequence>
<evidence type="ECO:0000259" key="8">
    <source>
        <dbReference type="Pfam" id="PF12849"/>
    </source>
</evidence>
<dbReference type="InterPro" id="IPR024370">
    <property type="entry name" value="PBP_domain"/>
</dbReference>
<dbReference type="InterPro" id="IPR005673">
    <property type="entry name" value="ABC_phos-bd_PstS"/>
</dbReference>
<evidence type="ECO:0000256" key="6">
    <source>
        <dbReference type="PIRNR" id="PIRNR002756"/>
    </source>
</evidence>
<dbReference type="GO" id="GO:0043190">
    <property type="term" value="C:ATP-binding cassette (ABC) transporter complex"/>
    <property type="evidence" value="ECO:0007669"/>
    <property type="project" value="InterPro"/>
</dbReference>
<dbReference type="PIRSF" id="PIRSF002756">
    <property type="entry name" value="PstS"/>
    <property type="match status" value="1"/>
</dbReference>
<keyword evidence="7" id="KW-0732">Signal</keyword>
<dbReference type="GO" id="GO:0042301">
    <property type="term" value="F:phosphate ion binding"/>
    <property type="evidence" value="ECO:0007669"/>
    <property type="project" value="InterPro"/>
</dbReference>
<dbReference type="GO" id="GO:0035435">
    <property type="term" value="P:phosphate ion transmembrane transport"/>
    <property type="evidence" value="ECO:0007669"/>
    <property type="project" value="InterPro"/>
</dbReference>
<dbReference type="CDD" id="cd13565">
    <property type="entry name" value="PBP2_PstS"/>
    <property type="match status" value="1"/>
</dbReference>
<comment type="similarity">
    <text evidence="2 6">Belongs to the PstS family.</text>
</comment>
<dbReference type="InterPro" id="IPR050962">
    <property type="entry name" value="Phosphate-bind_PstS"/>
</dbReference>
<name>A0A7V3ZK02_DICTH</name>
<dbReference type="EMBL" id="DTDV01000020">
    <property type="protein sequence ID" value="HGK24361.1"/>
    <property type="molecule type" value="Genomic_DNA"/>
</dbReference>
<proteinExistence type="inferred from homology"/>
<dbReference type="PANTHER" id="PTHR42996">
    <property type="entry name" value="PHOSPHATE-BINDING PROTEIN PSTS"/>
    <property type="match status" value="1"/>
</dbReference>
<dbReference type="SUPFAM" id="SSF53850">
    <property type="entry name" value="Periplasmic binding protein-like II"/>
    <property type="match status" value="1"/>
</dbReference>
<dbReference type="RefSeq" id="WP_149122251.1">
    <property type="nucleotide sequence ID" value="NZ_VTFL01000001.1"/>
</dbReference>
<comment type="caution">
    <text evidence="9">The sequence shown here is derived from an EMBL/GenBank/DDBJ whole genome shotgun (WGS) entry which is preliminary data.</text>
</comment>
<dbReference type="AlphaFoldDB" id="A0A7V3ZK02"/>
<feature type="domain" description="PBP" evidence="8">
    <location>
        <begin position="19"/>
        <end position="300"/>
    </location>
</feature>
<dbReference type="NCBIfam" id="TIGR00975">
    <property type="entry name" value="3a0107s03"/>
    <property type="match status" value="1"/>
</dbReference>
<evidence type="ECO:0000256" key="2">
    <source>
        <dbReference type="ARBA" id="ARBA00008725"/>
    </source>
</evidence>
<reference evidence="9" key="1">
    <citation type="journal article" date="2020" name="mSystems">
        <title>Genome- and Community-Level Interaction Insights into Carbon Utilization and Element Cycling Functions of Hydrothermarchaeota in Hydrothermal Sediment.</title>
        <authorList>
            <person name="Zhou Z."/>
            <person name="Liu Y."/>
            <person name="Xu W."/>
            <person name="Pan J."/>
            <person name="Luo Z.H."/>
            <person name="Li M."/>
        </authorList>
    </citation>
    <scope>NUCLEOTIDE SEQUENCE [LARGE SCALE GENOMIC DNA]</scope>
    <source>
        <strain evidence="9">SpSt-70</strain>
    </source>
</reference>
<evidence type="ECO:0000256" key="7">
    <source>
        <dbReference type="SAM" id="SignalP"/>
    </source>
</evidence>
<keyword evidence="4 6" id="KW-0813">Transport</keyword>
<evidence type="ECO:0000256" key="1">
    <source>
        <dbReference type="ARBA" id="ARBA00002841"/>
    </source>
</evidence>
<feature type="chain" id="PRO_5030875764" description="Phosphate-binding protein" evidence="7">
    <location>
        <begin position="20"/>
        <end position="342"/>
    </location>
</feature>
<evidence type="ECO:0000256" key="5">
    <source>
        <dbReference type="ARBA" id="ARBA00022592"/>
    </source>
</evidence>
<dbReference type="PANTHER" id="PTHR42996:SF1">
    <property type="entry name" value="PHOSPHATE-BINDING PROTEIN PSTS"/>
    <property type="match status" value="1"/>
</dbReference>